<comment type="similarity">
    <text evidence="1">Belongs to the short-chain dehydrogenases/reductases (SDR) family.</text>
</comment>
<dbReference type="STRING" id="1117702.AQZ52_12245"/>
<dbReference type="AlphaFoldDB" id="A0A124JUM7"/>
<dbReference type="PRINTS" id="PR00081">
    <property type="entry name" value="GDHRDH"/>
</dbReference>
<protein>
    <submittedName>
        <fullName evidence="3">Short-chain dehydrogenase</fullName>
    </submittedName>
</protein>
<organism evidence="3 4">
    <name type="scientific">Novosphingobium fuchskuhlense</name>
    <dbReference type="NCBI Taxonomy" id="1117702"/>
    <lineage>
        <taxon>Bacteria</taxon>
        <taxon>Pseudomonadati</taxon>
        <taxon>Pseudomonadota</taxon>
        <taxon>Alphaproteobacteria</taxon>
        <taxon>Sphingomonadales</taxon>
        <taxon>Sphingomonadaceae</taxon>
        <taxon>Novosphingobium</taxon>
    </lineage>
</organism>
<dbReference type="PANTHER" id="PTHR42760">
    <property type="entry name" value="SHORT-CHAIN DEHYDROGENASES/REDUCTASES FAMILY MEMBER"/>
    <property type="match status" value="1"/>
</dbReference>
<sequence length="279" mass="29145">MAILDRFDIRGRTALVTGAASGIGLAYAEAMAEAGAAVSLTDIDGEGAMREATRLREAGFEARADQLDVSNSDAVAAAFDAHAKAYGGLDIAFANAGIDTGAGFWNPAGHRNPEGQVDTYDPKRWDKSISVNLSGVFYTVSNAVRIMKQPGRTNGRSGGSIICTASNAGLVTEPIVGLPYMPAKAGVLHMVRALGLELAEFRIRINAIAPGPFVTNIGGGWLKKDPVARKAWDAIVPLGAVAETDQLKPLALLLASDASDYMTGSHVVIDGGMMLGKFQ</sequence>
<dbReference type="Gene3D" id="3.40.50.720">
    <property type="entry name" value="NAD(P)-binding Rossmann-like Domain"/>
    <property type="match status" value="1"/>
</dbReference>
<name>A0A124JUM7_9SPHN</name>
<dbReference type="InterPro" id="IPR002347">
    <property type="entry name" value="SDR_fam"/>
</dbReference>
<keyword evidence="2" id="KW-0560">Oxidoreductase</keyword>
<dbReference type="PANTHER" id="PTHR42760:SF115">
    <property type="entry name" value="3-OXOACYL-[ACYL-CARRIER-PROTEIN] REDUCTASE FABG"/>
    <property type="match status" value="1"/>
</dbReference>
<dbReference type="EMBL" id="LLZS01000007">
    <property type="protein sequence ID" value="KUR71405.1"/>
    <property type="molecule type" value="Genomic_DNA"/>
</dbReference>
<dbReference type="Proteomes" id="UP000058012">
    <property type="component" value="Unassembled WGS sequence"/>
</dbReference>
<keyword evidence="4" id="KW-1185">Reference proteome</keyword>
<dbReference type="InterPro" id="IPR036291">
    <property type="entry name" value="NAD(P)-bd_dom_sf"/>
</dbReference>
<dbReference type="SUPFAM" id="SSF51735">
    <property type="entry name" value="NAD(P)-binding Rossmann-fold domains"/>
    <property type="match status" value="1"/>
</dbReference>
<gene>
    <name evidence="3" type="ORF">AQZ52_12245</name>
</gene>
<dbReference type="OrthoDB" id="9796652at2"/>
<accession>A0A124JUM7</accession>
<evidence type="ECO:0000313" key="3">
    <source>
        <dbReference type="EMBL" id="KUR71405.1"/>
    </source>
</evidence>
<reference evidence="3 4" key="1">
    <citation type="submission" date="2015-10" db="EMBL/GenBank/DDBJ databases">
        <title>Draft genome sequence of Novosphingobium fuchskuhlense DSM 25065 isolated from a surface water sample of the southwest basin of Lake Grosse Fuchskuhle.</title>
        <authorList>
            <person name="Ruckert C."/>
            <person name="Winkler A."/>
            <person name="Glaeser J."/>
            <person name="Grossart H.-P."/>
            <person name="Kalinowski J."/>
            <person name="Glaeser S."/>
        </authorList>
    </citation>
    <scope>NUCLEOTIDE SEQUENCE [LARGE SCALE GENOMIC DNA]</scope>
    <source>
        <strain evidence="3 4">FNE08-7</strain>
    </source>
</reference>
<dbReference type="FunFam" id="3.40.50.720:FF:000084">
    <property type="entry name" value="Short-chain dehydrogenase reductase"/>
    <property type="match status" value="1"/>
</dbReference>
<evidence type="ECO:0000256" key="1">
    <source>
        <dbReference type="ARBA" id="ARBA00006484"/>
    </source>
</evidence>
<dbReference type="RefSeq" id="WP_067911058.1">
    <property type="nucleotide sequence ID" value="NZ_KQ954245.1"/>
</dbReference>
<dbReference type="Pfam" id="PF13561">
    <property type="entry name" value="adh_short_C2"/>
    <property type="match status" value="1"/>
</dbReference>
<comment type="caution">
    <text evidence="3">The sequence shown here is derived from an EMBL/GenBank/DDBJ whole genome shotgun (WGS) entry which is preliminary data.</text>
</comment>
<dbReference type="GO" id="GO:0016616">
    <property type="term" value="F:oxidoreductase activity, acting on the CH-OH group of donors, NAD or NADP as acceptor"/>
    <property type="evidence" value="ECO:0007669"/>
    <property type="project" value="TreeGrafter"/>
</dbReference>
<proteinExistence type="inferred from homology"/>
<evidence type="ECO:0000313" key="4">
    <source>
        <dbReference type="Proteomes" id="UP000058012"/>
    </source>
</evidence>
<evidence type="ECO:0000256" key="2">
    <source>
        <dbReference type="ARBA" id="ARBA00023002"/>
    </source>
</evidence>